<sequence length="422" mass="46708">MGKFIGEWSRQLKKYNRNVRLFLFASMLANIGMGIFMVIYNYYIRELGFSDQMNGRVIAMQAMASAIALLPAGIMSDKFGRKKIIMIGALFAATSLLMRAVLSAEGLLIAMAFATGLFMAFIQVSSIPLLAENSTEKERVHLFSFNFALIMVANVIGNALGGTLTDVFHIFFHVSMLDSVRITLLIGSFIFFGALFPINKIIEEQKKRDQKTGASSLAKLFTTHRSSLKWIGLFAITNLLIGFGSGLVIPYLNLYFSDRFDISNSLVGIILSLGQAMTAVAFMIGPSVVQRFGEVKAVVMLQVASLPFLLLTAYTETLWLAVVGFLFRQALMNAGNPIQMALMMRTVDDSMKGLANSVGQMVFQLGWAVMGPVSTSIVMIYGAYFGYAYVFSITAVLYLLGSTYFYIVFRHIKRRQPEKKAA</sequence>
<dbReference type="PROSITE" id="PS00216">
    <property type="entry name" value="SUGAR_TRANSPORT_1"/>
    <property type="match status" value="1"/>
</dbReference>
<evidence type="ECO:0000256" key="4">
    <source>
        <dbReference type="ARBA" id="ARBA00022989"/>
    </source>
</evidence>
<evidence type="ECO:0000259" key="7">
    <source>
        <dbReference type="PROSITE" id="PS50850"/>
    </source>
</evidence>
<dbReference type="InterPro" id="IPR011701">
    <property type="entry name" value="MFS"/>
</dbReference>
<evidence type="ECO:0000256" key="3">
    <source>
        <dbReference type="ARBA" id="ARBA00022692"/>
    </source>
</evidence>
<comment type="subcellular location">
    <subcellularLocation>
        <location evidence="1">Cell membrane</location>
        <topology evidence="1">Multi-pass membrane protein</topology>
    </subcellularLocation>
</comment>
<dbReference type="PANTHER" id="PTHR23525:SF1">
    <property type="entry name" value="NODULIN-LIKE DOMAIN-CONTAINING PROTEIN"/>
    <property type="match status" value="1"/>
</dbReference>
<feature type="transmembrane region" description="Helical" evidence="6">
    <location>
        <begin position="180"/>
        <end position="198"/>
    </location>
</feature>
<feature type="transmembrane region" description="Helical" evidence="6">
    <location>
        <begin position="265"/>
        <end position="285"/>
    </location>
</feature>
<evidence type="ECO:0000256" key="5">
    <source>
        <dbReference type="ARBA" id="ARBA00023136"/>
    </source>
</evidence>
<keyword evidence="9" id="KW-1185">Reference proteome</keyword>
<feature type="transmembrane region" description="Helical" evidence="6">
    <location>
        <begin position="108"/>
        <end position="130"/>
    </location>
</feature>
<protein>
    <submittedName>
        <fullName evidence="8">Multidrug transporter</fullName>
    </submittedName>
</protein>
<dbReference type="Pfam" id="PF07690">
    <property type="entry name" value="MFS_1"/>
    <property type="match status" value="2"/>
</dbReference>
<keyword evidence="5 6" id="KW-0472">Membrane</keyword>
<dbReference type="Proteomes" id="UP000030832">
    <property type="component" value="Unassembled WGS sequence"/>
</dbReference>
<dbReference type="EMBL" id="JRJU01000004">
    <property type="protein sequence ID" value="KHF41148.1"/>
    <property type="molecule type" value="Genomic_DNA"/>
</dbReference>
<keyword evidence="2" id="KW-0813">Transport</keyword>
<feature type="domain" description="Major facilitator superfamily (MFS) profile" evidence="7">
    <location>
        <begin position="18"/>
        <end position="413"/>
    </location>
</feature>
<dbReference type="InterPro" id="IPR020846">
    <property type="entry name" value="MFS_dom"/>
</dbReference>
<dbReference type="Gene3D" id="1.20.1250.20">
    <property type="entry name" value="MFS general substrate transporter like domains"/>
    <property type="match status" value="2"/>
</dbReference>
<evidence type="ECO:0000313" key="9">
    <source>
        <dbReference type="Proteomes" id="UP000030832"/>
    </source>
</evidence>
<evidence type="ECO:0000256" key="1">
    <source>
        <dbReference type="ARBA" id="ARBA00004651"/>
    </source>
</evidence>
<evidence type="ECO:0000256" key="6">
    <source>
        <dbReference type="SAM" id="Phobius"/>
    </source>
</evidence>
<feature type="transmembrane region" description="Helical" evidence="6">
    <location>
        <begin position="55"/>
        <end position="72"/>
    </location>
</feature>
<organism evidence="8 9">
    <name type="scientific">Halalkalibacter okhensis</name>
    <dbReference type="NCBI Taxonomy" id="333138"/>
    <lineage>
        <taxon>Bacteria</taxon>
        <taxon>Bacillati</taxon>
        <taxon>Bacillota</taxon>
        <taxon>Bacilli</taxon>
        <taxon>Bacillales</taxon>
        <taxon>Bacillaceae</taxon>
        <taxon>Halalkalibacter</taxon>
    </lineage>
</organism>
<dbReference type="SUPFAM" id="SSF103473">
    <property type="entry name" value="MFS general substrate transporter"/>
    <property type="match status" value="1"/>
</dbReference>
<proteinExistence type="predicted"/>
<comment type="caution">
    <text evidence="8">The sequence shown here is derived from an EMBL/GenBank/DDBJ whole genome shotgun (WGS) entry which is preliminary data.</text>
</comment>
<gene>
    <name evidence="8" type="ORF">LQ50_05130</name>
</gene>
<feature type="transmembrane region" description="Helical" evidence="6">
    <location>
        <begin position="387"/>
        <end position="409"/>
    </location>
</feature>
<feature type="transmembrane region" description="Helical" evidence="6">
    <location>
        <begin position="297"/>
        <end position="314"/>
    </location>
</feature>
<dbReference type="AlphaFoldDB" id="A0A0B0IEX5"/>
<evidence type="ECO:0000313" key="8">
    <source>
        <dbReference type="EMBL" id="KHF41148.1"/>
    </source>
</evidence>
<feature type="transmembrane region" description="Helical" evidence="6">
    <location>
        <begin position="230"/>
        <end position="253"/>
    </location>
</feature>
<feature type="transmembrane region" description="Helical" evidence="6">
    <location>
        <begin position="84"/>
        <end position="102"/>
    </location>
</feature>
<feature type="transmembrane region" description="Helical" evidence="6">
    <location>
        <begin position="21"/>
        <end position="43"/>
    </location>
</feature>
<dbReference type="PANTHER" id="PTHR23525">
    <property type="entry name" value="TRANSPORTER, PUTATIVE-RELATED"/>
    <property type="match status" value="1"/>
</dbReference>
<dbReference type="GO" id="GO:0022857">
    <property type="term" value="F:transmembrane transporter activity"/>
    <property type="evidence" value="ECO:0007669"/>
    <property type="project" value="InterPro"/>
</dbReference>
<dbReference type="PROSITE" id="PS50850">
    <property type="entry name" value="MFS"/>
    <property type="match status" value="1"/>
</dbReference>
<dbReference type="eggNOG" id="COG2814">
    <property type="taxonomic scope" value="Bacteria"/>
</dbReference>
<name>A0A0B0IEX5_9BACI</name>
<keyword evidence="3 6" id="KW-0812">Transmembrane</keyword>
<evidence type="ECO:0000256" key="2">
    <source>
        <dbReference type="ARBA" id="ARBA00022448"/>
    </source>
</evidence>
<keyword evidence="4 6" id="KW-1133">Transmembrane helix</keyword>
<reference evidence="8 9" key="1">
    <citation type="submission" date="2014-09" db="EMBL/GenBank/DDBJ databases">
        <title>Genome sequencing and annotation of Bacillus Okhensis strain Kh10-101T.</title>
        <authorList>
            <person name="Prakash J.S."/>
        </authorList>
    </citation>
    <scope>NUCLEOTIDE SEQUENCE [LARGE SCALE GENOMIC DNA]</scope>
    <source>
        <strain evidence="9">Kh10-101T</strain>
    </source>
</reference>
<dbReference type="InterPro" id="IPR036259">
    <property type="entry name" value="MFS_trans_sf"/>
</dbReference>
<feature type="transmembrane region" description="Helical" evidence="6">
    <location>
        <begin position="142"/>
        <end position="160"/>
    </location>
</feature>
<dbReference type="OrthoDB" id="9810492at2"/>
<accession>A0A0B0IEX5</accession>
<dbReference type="RefSeq" id="WP_034626661.1">
    <property type="nucleotide sequence ID" value="NZ_JRJU01000004.1"/>
</dbReference>
<dbReference type="InterPro" id="IPR005829">
    <property type="entry name" value="Sugar_transporter_CS"/>
</dbReference>
<dbReference type="GO" id="GO:0005886">
    <property type="term" value="C:plasma membrane"/>
    <property type="evidence" value="ECO:0007669"/>
    <property type="project" value="UniProtKB-SubCell"/>
</dbReference>
<dbReference type="STRING" id="333138.LQ50_05130"/>